<comment type="subunit">
    <text evidence="13">Component of the ATP synthase complex composed at least of ATP5F1A/subunit alpha, ATP5F1B/subunit beta, ATP5MC1/subunit c (homooctomer), MT-ATP6/subunit a, MT-ATP8/subunit 8, ATP5ME/subunit e, ATP5MF/subunit f, ATP5MG/subunit g, ATP5MK/subunit k, ATP5MJ/subunit j, ATP5F1C/subunit gamma, ATP5F1D/subunit delta, ATP5F1E/subunit epsilon, ATP5PF/subunit F6, ATP5PB/subunit b, ATP5PD/subunit d, ATP5PO/subunit OSCP. ATP synthase complex consists of a soluble F(1) head domain (subunits alpha(3) and beta(3)) - the catalytic core - and a membrane F(0) domain - the membrane proton channel (subunits c, a, 8, e, f, g, k and j). These two domains are linked by a central stalk (subunits gamma, delta, and epsilon) rotating inside the F1 region and a stationary peripheral stalk (subunits F6, b, d, and OSCP).</text>
</comment>
<dbReference type="GO" id="GO:0015078">
    <property type="term" value="F:proton transmembrane transporter activity"/>
    <property type="evidence" value="ECO:0007669"/>
    <property type="project" value="InterPro"/>
</dbReference>
<accession>D3KSA6</accession>
<keyword evidence="6 14" id="KW-0375">Hydrogen ion transport</keyword>
<evidence type="ECO:0000256" key="3">
    <source>
        <dbReference type="ARBA" id="ARBA00022448"/>
    </source>
</evidence>
<evidence type="ECO:0000256" key="6">
    <source>
        <dbReference type="ARBA" id="ARBA00022781"/>
    </source>
</evidence>
<evidence type="ECO:0000313" key="16">
    <source>
        <dbReference type="EMBL" id="BAI77343.1"/>
    </source>
</evidence>
<gene>
    <name evidence="16" type="primary">ATPase 8</name>
</gene>
<keyword evidence="3 14" id="KW-0813">Transport</keyword>
<evidence type="ECO:0000256" key="7">
    <source>
        <dbReference type="ARBA" id="ARBA00022989"/>
    </source>
</evidence>
<keyword evidence="7 15" id="KW-1133">Transmembrane helix</keyword>
<evidence type="ECO:0000256" key="1">
    <source>
        <dbReference type="ARBA" id="ARBA00004304"/>
    </source>
</evidence>
<evidence type="ECO:0000256" key="14">
    <source>
        <dbReference type="RuleBase" id="RU003661"/>
    </source>
</evidence>
<dbReference type="GO" id="GO:0015986">
    <property type="term" value="P:proton motive force-driven ATP synthesis"/>
    <property type="evidence" value="ECO:0007669"/>
    <property type="project" value="InterPro"/>
</dbReference>
<keyword evidence="8 14" id="KW-0406">Ion transport</keyword>
<comment type="function">
    <text evidence="12">Subunit 8, of the mitochondrial membrane ATP synthase complex (F(1)F(0) ATP synthase or Complex V) that produces ATP from ADP in the presence of a proton gradient across the membrane which is generated by electron transport complexes of the respiratory chain. ATP synthase complex consist of a soluble F(1) head domain - the catalytic core - and a membrane F(1) domain - the membrane proton channel. These two domains are linked by a central stalk rotating inside the F(1) region and a stationary peripheral stalk. During catalysis, ATP synthesis in the catalytic domain of F(1) is coupled via a rotary mechanism of the central stalk subunits to proton translocation. In vivo, can only synthesize ATP although its ATP hydrolase activity can be activated artificially in vitro. Part of the complex F(0) domain.</text>
</comment>
<evidence type="ECO:0000256" key="4">
    <source>
        <dbReference type="ARBA" id="ARBA00022547"/>
    </source>
</evidence>
<dbReference type="InterPro" id="IPR050635">
    <property type="entry name" value="ATPase_protein_8"/>
</dbReference>
<dbReference type="PANTHER" id="PTHR39937">
    <property type="entry name" value="ATP SYNTHASE PROTEIN 8"/>
    <property type="match status" value="1"/>
</dbReference>
<sequence length="55" mass="6400">MPQLNTTPWFITLLTSWTALLFILPSKILSNSFPNNLNLHTTKAYKATAWGWSWY</sequence>
<geneLocation type="mitochondrion" evidence="16"/>
<evidence type="ECO:0000256" key="12">
    <source>
        <dbReference type="ARBA" id="ARBA00053067"/>
    </source>
</evidence>
<dbReference type="PANTHER" id="PTHR39937:SF1">
    <property type="entry name" value="ATP SYNTHASE PROTEIN 8"/>
    <property type="match status" value="1"/>
</dbReference>
<dbReference type="AlphaFoldDB" id="D3KSA6"/>
<evidence type="ECO:0000256" key="8">
    <source>
        <dbReference type="ARBA" id="ARBA00023065"/>
    </source>
</evidence>
<evidence type="ECO:0000256" key="15">
    <source>
        <dbReference type="SAM" id="Phobius"/>
    </source>
</evidence>
<evidence type="ECO:0000256" key="2">
    <source>
        <dbReference type="ARBA" id="ARBA00008892"/>
    </source>
</evidence>
<proteinExistence type="inferred from homology"/>
<keyword evidence="4 14" id="KW-0138">CF(0)</keyword>
<keyword evidence="9 14" id="KW-0496">Mitochondrion</keyword>
<feature type="transmembrane region" description="Helical" evidence="15">
    <location>
        <begin position="6"/>
        <end position="24"/>
    </location>
</feature>
<evidence type="ECO:0000256" key="11">
    <source>
        <dbReference type="ARBA" id="ARBA00023310"/>
    </source>
</evidence>
<dbReference type="Pfam" id="PF00895">
    <property type="entry name" value="ATP-synt_8"/>
    <property type="match status" value="1"/>
</dbReference>
<dbReference type="EMBL" id="AB282856">
    <property type="protein sequence ID" value="BAI77343.1"/>
    <property type="molecule type" value="Genomic_DNA"/>
</dbReference>
<dbReference type="InterPro" id="IPR001421">
    <property type="entry name" value="ATP8_metazoa"/>
</dbReference>
<dbReference type="GO" id="GO:0045259">
    <property type="term" value="C:proton-transporting ATP synthase complex"/>
    <property type="evidence" value="ECO:0007669"/>
    <property type="project" value="UniProtKB-KW"/>
</dbReference>
<protein>
    <recommendedName>
        <fullName evidence="14">ATP synthase complex subunit 8</fullName>
    </recommendedName>
</protein>
<reference evidence="16" key="1">
    <citation type="journal article" date="2010" name="BMC Evol. Biol.">
        <title>Evolutionary history of anglerfishes (Teleostei: Lophiiformes): a mitogenomic perspective.</title>
        <authorList>
            <person name="Miya M."/>
            <person name="Pietsch T.W."/>
            <person name="Orr J.W."/>
            <person name="Arnold R.J."/>
            <person name="Satoh T.P."/>
            <person name="Shedlock A.M."/>
            <person name="Ho H.-C."/>
            <person name="Shimazaki M."/>
            <person name="Yabe M."/>
            <person name="Nishida M."/>
        </authorList>
    </citation>
    <scope>NUCLEOTIDE SEQUENCE</scope>
</reference>
<evidence type="ECO:0000256" key="9">
    <source>
        <dbReference type="ARBA" id="ARBA00023128"/>
    </source>
</evidence>
<keyword evidence="5 14" id="KW-0812">Transmembrane</keyword>
<dbReference type="GO" id="GO:0031966">
    <property type="term" value="C:mitochondrial membrane"/>
    <property type="evidence" value="ECO:0007669"/>
    <property type="project" value="UniProtKB-SubCell"/>
</dbReference>
<evidence type="ECO:0000256" key="5">
    <source>
        <dbReference type="ARBA" id="ARBA00022692"/>
    </source>
</evidence>
<evidence type="ECO:0000256" key="13">
    <source>
        <dbReference type="ARBA" id="ARBA00064647"/>
    </source>
</evidence>
<evidence type="ECO:0000256" key="10">
    <source>
        <dbReference type="ARBA" id="ARBA00023136"/>
    </source>
</evidence>
<comment type="subcellular location">
    <subcellularLocation>
        <location evidence="1 14">Mitochondrion membrane</location>
        <topology evidence="1 14">Single-pass membrane protein</topology>
    </subcellularLocation>
</comment>
<keyword evidence="10 15" id="KW-0472">Membrane</keyword>
<name>D3KSA6_HAPMO</name>
<keyword evidence="11" id="KW-0066">ATP synthesis</keyword>
<organism evidence="16">
    <name type="scientific">Haplophryne mollis</name>
    <name type="common">Soft leafvent angler</name>
    <name type="synonym">Aceratias mollis</name>
    <dbReference type="NCBI Taxonomy" id="412653"/>
    <lineage>
        <taxon>Eukaryota</taxon>
        <taxon>Metazoa</taxon>
        <taxon>Chordata</taxon>
        <taxon>Craniata</taxon>
        <taxon>Vertebrata</taxon>
        <taxon>Euteleostomi</taxon>
        <taxon>Actinopterygii</taxon>
        <taxon>Neopterygii</taxon>
        <taxon>Teleostei</taxon>
        <taxon>Neoteleostei</taxon>
        <taxon>Acanthomorphata</taxon>
        <taxon>Eupercaria</taxon>
        <taxon>Lophiiformes</taxon>
        <taxon>Ceratioidei</taxon>
        <taxon>Linophrynidae</taxon>
        <taxon>Haplophryne</taxon>
    </lineage>
</organism>
<comment type="similarity">
    <text evidence="2 14">Belongs to the ATPase protein 8 family.</text>
</comment>